<dbReference type="InterPro" id="IPR012902">
    <property type="entry name" value="N_methyl_site"/>
</dbReference>
<dbReference type="Pfam" id="PF07963">
    <property type="entry name" value="N_methyl"/>
    <property type="match status" value="1"/>
</dbReference>
<dbReference type="PROSITE" id="PS00409">
    <property type="entry name" value="PROKAR_NTER_METHYL"/>
    <property type="match status" value="1"/>
</dbReference>
<evidence type="ECO:0000313" key="1">
    <source>
        <dbReference type="EMBL" id="MDR7267499.1"/>
    </source>
</evidence>
<dbReference type="RefSeq" id="WP_310259341.1">
    <property type="nucleotide sequence ID" value="NZ_JAVDXU010000001.1"/>
</dbReference>
<gene>
    <name evidence="1" type="ORF">J2X20_000128</name>
</gene>
<sequence length="201" mass="21359">MRRSASIPRMPAMHRRRRARGLTLIELLLFIVVVGIALAAMLKVFVTATTFSTDPMVRRQQLAIAESLLREVELMPFTWCDPTDANVETASTATLSPTNGCASLVEAPGPESGQTRDGPSNFFNNVNDYNGFAMTGIRDVTNTAVAGLSGYSASVVVSAAALDNIPAAGDALKITVTVSGPDSSNVSLQGWRTRYAPNAPD</sequence>
<protein>
    <submittedName>
        <fullName evidence="1">MSHA pilin protein MshD</fullName>
    </submittedName>
</protein>
<organism evidence="1 2">
    <name type="scientific">Roseateles saccharophilus</name>
    <name type="common">Pseudomonas saccharophila</name>
    <dbReference type="NCBI Taxonomy" id="304"/>
    <lineage>
        <taxon>Bacteria</taxon>
        <taxon>Pseudomonadati</taxon>
        <taxon>Pseudomonadota</taxon>
        <taxon>Betaproteobacteria</taxon>
        <taxon>Burkholderiales</taxon>
        <taxon>Sphaerotilaceae</taxon>
        <taxon>Roseateles</taxon>
    </lineage>
</organism>
<keyword evidence="2" id="KW-1185">Reference proteome</keyword>
<accession>A0ABU1YF69</accession>
<name>A0ABU1YF69_ROSSA</name>
<comment type="caution">
    <text evidence="1">The sequence shown here is derived from an EMBL/GenBank/DDBJ whole genome shotgun (WGS) entry which is preliminary data.</text>
</comment>
<evidence type="ECO:0000313" key="2">
    <source>
        <dbReference type="Proteomes" id="UP001180453"/>
    </source>
</evidence>
<proteinExistence type="predicted"/>
<dbReference type="EMBL" id="JAVDXU010000001">
    <property type="protein sequence ID" value="MDR7267499.1"/>
    <property type="molecule type" value="Genomic_DNA"/>
</dbReference>
<dbReference type="Proteomes" id="UP001180453">
    <property type="component" value="Unassembled WGS sequence"/>
</dbReference>
<reference evidence="1 2" key="1">
    <citation type="submission" date="2023-07" db="EMBL/GenBank/DDBJ databases">
        <title>Sorghum-associated microbial communities from plants grown in Nebraska, USA.</title>
        <authorList>
            <person name="Schachtman D."/>
        </authorList>
    </citation>
    <scope>NUCLEOTIDE SEQUENCE [LARGE SCALE GENOMIC DNA]</scope>
    <source>
        <strain evidence="1 2">BE314</strain>
    </source>
</reference>